<dbReference type="Proteomes" id="UP000886653">
    <property type="component" value="Unassembled WGS sequence"/>
</dbReference>
<reference evidence="1" key="1">
    <citation type="submission" date="2013-11" db="EMBL/GenBank/DDBJ databases">
        <title>Genome sequence of the fusiform rust pathogen reveals effectors for host alternation and coevolution with pine.</title>
        <authorList>
            <consortium name="DOE Joint Genome Institute"/>
            <person name="Smith K."/>
            <person name="Pendleton A."/>
            <person name="Kubisiak T."/>
            <person name="Anderson C."/>
            <person name="Salamov A."/>
            <person name="Aerts A."/>
            <person name="Riley R."/>
            <person name="Clum A."/>
            <person name="Lindquist E."/>
            <person name="Ence D."/>
            <person name="Campbell M."/>
            <person name="Kronenberg Z."/>
            <person name="Feau N."/>
            <person name="Dhillon B."/>
            <person name="Hamelin R."/>
            <person name="Burleigh J."/>
            <person name="Smith J."/>
            <person name="Yandell M."/>
            <person name="Nelson C."/>
            <person name="Grigoriev I."/>
            <person name="Davis J."/>
        </authorList>
    </citation>
    <scope>NUCLEOTIDE SEQUENCE</scope>
    <source>
        <strain evidence="1">G11</strain>
    </source>
</reference>
<organism evidence="1 2">
    <name type="scientific">Cronartium quercuum f. sp. fusiforme G11</name>
    <dbReference type="NCBI Taxonomy" id="708437"/>
    <lineage>
        <taxon>Eukaryota</taxon>
        <taxon>Fungi</taxon>
        <taxon>Dikarya</taxon>
        <taxon>Basidiomycota</taxon>
        <taxon>Pucciniomycotina</taxon>
        <taxon>Pucciniomycetes</taxon>
        <taxon>Pucciniales</taxon>
        <taxon>Coleosporiaceae</taxon>
        <taxon>Cronartium</taxon>
    </lineage>
</organism>
<protein>
    <submittedName>
        <fullName evidence="1">Uncharacterized protein</fullName>
    </submittedName>
</protein>
<sequence length="52" mass="5894">MVTFVTQEPALFLDKICEKVYDETGVLASPVVIDWELQEHLQLTLKNSSLSN</sequence>
<dbReference type="OrthoDB" id="3264182at2759"/>
<dbReference type="EMBL" id="MU167283">
    <property type="protein sequence ID" value="KAG0145047.1"/>
    <property type="molecule type" value="Genomic_DNA"/>
</dbReference>
<accession>A0A9P6NG97</accession>
<proteinExistence type="predicted"/>
<comment type="caution">
    <text evidence="1">The sequence shown here is derived from an EMBL/GenBank/DDBJ whole genome shotgun (WGS) entry which is preliminary data.</text>
</comment>
<feature type="non-terminal residue" evidence="1">
    <location>
        <position position="52"/>
    </location>
</feature>
<dbReference type="AlphaFoldDB" id="A0A9P6NG97"/>
<name>A0A9P6NG97_9BASI</name>
<evidence type="ECO:0000313" key="2">
    <source>
        <dbReference type="Proteomes" id="UP000886653"/>
    </source>
</evidence>
<gene>
    <name evidence="1" type="ORF">CROQUDRAFT_707137</name>
</gene>
<evidence type="ECO:0000313" key="1">
    <source>
        <dbReference type="EMBL" id="KAG0145047.1"/>
    </source>
</evidence>
<keyword evidence="2" id="KW-1185">Reference proteome</keyword>